<feature type="compositionally biased region" description="Low complexity" evidence="2">
    <location>
        <begin position="208"/>
        <end position="220"/>
    </location>
</feature>
<name>A0A6N6MXJ2_9HYPH</name>
<feature type="compositionally biased region" description="Basic and acidic residues" evidence="2">
    <location>
        <begin position="382"/>
        <end position="392"/>
    </location>
</feature>
<feature type="domain" description="OmpA-like" evidence="3">
    <location>
        <begin position="585"/>
        <end position="710"/>
    </location>
</feature>
<evidence type="ECO:0000259" key="3">
    <source>
        <dbReference type="PROSITE" id="PS51123"/>
    </source>
</evidence>
<sequence>MRTTRLLLLTGTMLPGLLLSGPTLSRSGDAVSGTILLAQGGPGGEREPRGEGPRGGGGEGPRGGGRPERGPGAERGPAERAAPPRPERPEPRPERPAPERAQERPAARPERAPEARPERAPERPAPRQERQERPEPREDRAPPARPERRDPDERPAARERAPDRPDRAAPDRREAPSPNRREAPDQERREAPGPDRREGPGRERRAPDGGTAPAQRQAPTAPTPTAPVPTAPAPAAPAPAPQRAPEPRGPNDQRTGPAERTAPNAAPGVPGRPVQPNAAPDAGAGAVAPRPDAPPNAAPGVPGRPVQAPNAAPGGPGRPVQAPNAAPGVPGRPVQPNAAPPGTGGGNLETAPGAAPNARPGIPGQPVPDAGQPGLGGPPAGRVDDRGGRGARDGFNAPGRPNYIPGGFREDDADVRDYDRIRRDRREFNEDGRTYIREPGRLIVRDRGGYFIRHDENERFRDLDRRGYRSERRGSDTVTYLQRPGGEVIVTVVDDDGRLLRRSRRFRDGREVVLIDNAYGGRARPIYEDVVDLPPPDIRIPRDRYVVEYEGADERSVYEALSAPPVMAVDRRYTLDQVRNSPQLRARMRSVDIDTINFDTGSFTVTPDQAARLATIAAAINQSIRANPQEVFLIEGYTDAVGADIDNLSLSDRRAQSVATVLTQQFQVPPENLTTQGYGEQYLKVNTQNASRENRRVTVRRITPLIQQGQAEGAPPR</sequence>
<dbReference type="InterPro" id="IPR036737">
    <property type="entry name" value="OmpA-like_sf"/>
</dbReference>
<dbReference type="InterPro" id="IPR050330">
    <property type="entry name" value="Bact_OuterMem_StrucFunc"/>
</dbReference>
<feature type="compositionally biased region" description="Basic and acidic residues" evidence="2">
    <location>
        <begin position="85"/>
        <end position="207"/>
    </location>
</feature>
<evidence type="ECO:0000256" key="1">
    <source>
        <dbReference type="PROSITE-ProRule" id="PRU00473"/>
    </source>
</evidence>
<keyword evidence="5" id="KW-1185">Reference proteome</keyword>
<dbReference type="GO" id="GO:0016020">
    <property type="term" value="C:membrane"/>
    <property type="evidence" value="ECO:0007669"/>
    <property type="project" value="UniProtKB-UniRule"/>
</dbReference>
<evidence type="ECO:0000256" key="2">
    <source>
        <dbReference type="SAM" id="MobiDB-lite"/>
    </source>
</evidence>
<dbReference type="Pfam" id="PF00691">
    <property type="entry name" value="OmpA"/>
    <property type="match status" value="1"/>
</dbReference>
<dbReference type="PANTHER" id="PTHR30329:SF21">
    <property type="entry name" value="LIPOPROTEIN YIAD-RELATED"/>
    <property type="match status" value="1"/>
</dbReference>
<reference evidence="4 5" key="1">
    <citation type="submission" date="2019-09" db="EMBL/GenBank/DDBJ databases">
        <title>YIM 132548 draft genome.</title>
        <authorList>
            <person name="Jiang L."/>
        </authorList>
    </citation>
    <scope>NUCLEOTIDE SEQUENCE [LARGE SCALE GENOMIC DNA]</scope>
    <source>
        <strain evidence="4 5">YIM 132548</strain>
    </source>
</reference>
<feature type="compositionally biased region" description="Pro residues" evidence="2">
    <location>
        <begin position="221"/>
        <end position="244"/>
    </location>
</feature>
<dbReference type="InterPro" id="IPR006665">
    <property type="entry name" value="OmpA-like"/>
</dbReference>
<evidence type="ECO:0000313" key="4">
    <source>
        <dbReference type="EMBL" id="KAB1073921.1"/>
    </source>
</evidence>
<proteinExistence type="predicted"/>
<dbReference type="EMBL" id="VZZJ01000006">
    <property type="protein sequence ID" value="KAB1073921.1"/>
    <property type="molecule type" value="Genomic_DNA"/>
</dbReference>
<dbReference type="RefSeq" id="WP_150962964.1">
    <property type="nucleotide sequence ID" value="NZ_VZZJ01000006.1"/>
</dbReference>
<feature type="compositionally biased region" description="Gly residues" evidence="2">
    <location>
        <begin position="53"/>
        <end position="64"/>
    </location>
</feature>
<dbReference type="AlphaFoldDB" id="A0A6N6MXJ2"/>
<evidence type="ECO:0000313" key="5">
    <source>
        <dbReference type="Proteomes" id="UP000441523"/>
    </source>
</evidence>
<organism evidence="4 5">
    <name type="scientific">Methylobacterium planeticum</name>
    <dbReference type="NCBI Taxonomy" id="2615211"/>
    <lineage>
        <taxon>Bacteria</taxon>
        <taxon>Pseudomonadati</taxon>
        <taxon>Pseudomonadota</taxon>
        <taxon>Alphaproteobacteria</taxon>
        <taxon>Hyphomicrobiales</taxon>
        <taxon>Methylobacteriaceae</taxon>
        <taxon>Methylobacterium</taxon>
    </lineage>
</organism>
<gene>
    <name evidence="4" type="ORF">F6X51_09305</name>
</gene>
<dbReference type="SUPFAM" id="SSF103088">
    <property type="entry name" value="OmpA-like"/>
    <property type="match status" value="1"/>
</dbReference>
<feature type="compositionally biased region" description="Low complexity" evidence="2">
    <location>
        <begin position="276"/>
        <end position="290"/>
    </location>
</feature>
<dbReference type="PROSITE" id="PS51123">
    <property type="entry name" value="OMPA_2"/>
    <property type="match status" value="1"/>
</dbReference>
<dbReference type="Proteomes" id="UP000441523">
    <property type="component" value="Unassembled WGS sequence"/>
</dbReference>
<dbReference type="PANTHER" id="PTHR30329">
    <property type="entry name" value="STATOR ELEMENT OF FLAGELLAR MOTOR COMPLEX"/>
    <property type="match status" value="1"/>
</dbReference>
<feature type="compositionally biased region" description="Basic and acidic residues" evidence="2">
    <location>
        <begin position="65"/>
        <end position="78"/>
    </location>
</feature>
<keyword evidence="1" id="KW-0472">Membrane</keyword>
<protein>
    <submittedName>
        <fullName evidence="4">OmpA family protein</fullName>
    </submittedName>
</protein>
<dbReference type="Gene3D" id="3.30.1330.60">
    <property type="entry name" value="OmpA-like domain"/>
    <property type="match status" value="1"/>
</dbReference>
<feature type="region of interest" description="Disordered" evidence="2">
    <location>
        <begin position="32"/>
        <end position="411"/>
    </location>
</feature>
<dbReference type="CDD" id="cd07185">
    <property type="entry name" value="OmpA_C-like"/>
    <property type="match status" value="1"/>
</dbReference>
<accession>A0A6N6MXJ2</accession>
<comment type="caution">
    <text evidence="4">The sequence shown here is derived from an EMBL/GenBank/DDBJ whole genome shotgun (WGS) entry which is preliminary data.</text>
</comment>